<dbReference type="PROSITE" id="PS51462">
    <property type="entry name" value="NUDIX"/>
    <property type="match status" value="1"/>
</dbReference>
<evidence type="ECO:0000256" key="3">
    <source>
        <dbReference type="ARBA" id="ARBA00022723"/>
    </source>
</evidence>
<proteinExistence type="inferred from homology"/>
<protein>
    <recommendedName>
        <fullName evidence="7">Nudix hydrolase domain-containing protein</fullName>
    </recommendedName>
</protein>
<evidence type="ECO:0000256" key="1">
    <source>
        <dbReference type="ARBA" id="ARBA00001946"/>
    </source>
</evidence>
<dbReference type="InterPro" id="IPR020084">
    <property type="entry name" value="NUDIX_hydrolase_CS"/>
</dbReference>
<dbReference type="InterPro" id="IPR047198">
    <property type="entry name" value="DDP-like_NUDIX"/>
</dbReference>
<dbReference type="GO" id="GO:0016462">
    <property type="term" value="F:pyrophosphatase activity"/>
    <property type="evidence" value="ECO:0007669"/>
    <property type="project" value="InterPro"/>
</dbReference>
<accession>A0A8J5GL49</accession>
<gene>
    <name evidence="8" type="ORF">ZIOFF_037962</name>
</gene>
<evidence type="ECO:0000313" key="9">
    <source>
        <dbReference type="Proteomes" id="UP000734854"/>
    </source>
</evidence>
<keyword evidence="9" id="KW-1185">Reference proteome</keyword>
<organism evidence="8 9">
    <name type="scientific">Zingiber officinale</name>
    <name type="common">Ginger</name>
    <name type="synonym">Amomum zingiber</name>
    <dbReference type="NCBI Taxonomy" id="94328"/>
    <lineage>
        <taxon>Eukaryota</taxon>
        <taxon>Viridiplantae</taxon>
        <taxon>Streptophyta</taxon>
        <taxon>Embryophyta</taxon>
        <taxon>Tracheophyta</taxon>
        <taxon>Spermatophyta</taxon>
        <taxon>Magnoliopsida</taxon>
        <taxon>Liliopsida</taxon>
        <taxon>Zingiberales</taxon>
        <taxon>Zingiberaceae</taxon>
        <taxon>Zingiber</taxon>
    </lineage>
</organism>
<dbReference type="Pfam" id="PF00293">
    <property type="entry name" value="NUDIX"/>
    <property type="match status" value="1"/>
</dbReference>
<evidence type="ECO:0000256" key="5">
    <source>
        <dbReference type="ARBA" id="ARBA00022842"/>
    </source>
</evidence>
<feature type="region of interest" description="Disordered" evidence="6">
    <location>
        <begin position="196"/>
        <end position="220"/>
    </location>
</feature>
<evidence type="ECO:0000256" key="6">
    <source>
        <dbReference type="SAM" id="MobiDB-lite"/>
    </source>
</evidence>
<dbReference type="PROSITE" id="PS00893">
    <property type="entry name" value="NUDIX_BOX"/>
    <property type="match status" value="1"/>
</dbReference>
<comment type="similarity">
    <text evidence="2">Belongs to the Nudix hydrolase family.</text>
</comment>
<keyword evidence="5" id="KW-0460">Magnesium</keyword>
<dbReference type="AlphaFoldDB" id="A0A8J5GL49"/>
<dbReference type="PANTHER" id="PTHR12629">
    <property type="entry name" value="DIPHOSPHOINOSITOL POLYPHOSPHATE PHOSPHOHYDROLASE"/>
    <property type="match status" value="1"/>
</dbReference>
<reference evidence="8 9" key="1">
    <citation type="submission" date="2020-08" db="EMBL/GenBank/DDBJ databases">
        <title>Plant Genome Project.</title>
        <authorList>
            <person name="Zhang R.-G."/>
        </authorList>
    </citation>
    <scope>NUCLEOTIDE SEQUENCE [LARGE SCALE GENOMIC DNA]</scope>
    <source>
        <tissue evidence="8">Rhizome</tissue>
    </source>
</reference>
<dbReference type="GO" id="GO:0005634">
    <property type="term" value="C:nucleus"/>
    <property type="evidence" value="ECO:0007669"/>
    <property type="project" value="TreeGrafter"/>
</dbReference>
<dbReference type="Proteomes" id="UP000734854">
    <property type="component" value="Unassembled WGS sequence"/>
</dbReference>
<comment type="caution">
    <text evidence="8">The sequence shown here is derived from an EMBL/GenBank/DDBJ whole genome shotgun (WGS) entry which is preliminary data.</text>
</comment>
<dbReference type="InterPro" id="IPR000086">
    <property type="entry name" value="NUDIX_hydrolase_dom"/>
</dbReference>
<dbReference type="PANTHER" id="PTHR12629:SF42">
    <property type="entry name" value="OS02G0734300 PROTEIN"/>
    <property type="match status" value="1"/>
</dbReference>
<sequence>MVALVSRHGRSLQRYRAGRRLVVGCVFDLLDVLPSSRLRLGFPSFRSMGLIRRTRVPKKKKNAILLVLGKEPYRCIPYKFKIDQALEVLVISSQKGPELMFPKGGWELDETLPAAAAREAFEEAGVTGNFEGELGKWLSEDRDKVHYMFAMRATEVLQQWPEMGRRERKWVTVAEARQVCKHPWMREALERLEELVSSGSRQEPRGGGGGLTALTVNSSL</sequence>
<evidence type="ECO:0000259" key="7">
    <source>
        <dbReference type="PROSITE" id="PS51462"/>
    </source>
</evidence>
<dbReference type="InterPro" id="IPR015797">
    <property type="entry name" value="NUDIX_hydrolase-like_dom_sf"/>
</dbReference>
<dbReference type="EMBL" id="JACMSC010000010">
    <property type="protein sequence ID" value="KAG6505597.1"/>
    <property type="molecule type" value="Genomic_DNA"/>
</dbReference>
<dbReference type="Gene3D" id="3.90.79.10">
    <property type="entry name" value="Nucleoside Triphosphate Pyrophosphohydrolase"/>
    <property type="match status" value="1"/>
</dbReference>
<keyword evidence="3" id="KW-0479">Metal-binding</keyword>
<dbReference type="CDD" id="cd04666">
    <property type="entry name" value="NUDIX_DIPP2_like_Nudt4"/>
    <property type="match status" value="1"/>
</dbReference>
<evidence type="ECO:0000313" key="8">
    <source>
        <dbReference type="EMBL" id="KAG6505597.1"/>
    </source>
</evidence>
<dbReference type="GO" id="GO:0046872">
    <property type="term" value="F:metal ion binding"/>
    <property type="evidence" value="ECO:0007669"/>
    <property type="project" value="UniProtKB-KW"/>
</dbReference>
<keyword evidence="4" id="KW-0378">Hydrolase</keyword>
<evidence type="ECO:0000256" key="4">
    <source>
        <dbReference type="ARBA" id="ARBA00022801"/>
    </source>
</evidence>
<dbReference type="GO" id="GO:0005737">
    <property type="term" value="C:cytoplasm"/>
    <property type="evidence" value="ECO:0007669"/>
    <property type="project" value="TreeGrafter"/>
</dbReference>
<dbReference type="SUPFAM" id="SSF55811">
    <property type="entry name" value="Nudix"/>
    <property type="match status" value="1"/>
</dbReference>
<evidence type="ECO:0000256" key="2">
    <source>
        <dbReference type="ARBA" id="ARBA00005582"/>
    </source>
</evidence>
<comment type="cofactor">
    <cofactor evidence="1">
        <name>Mg(2+)</name>
        <dbReference type="ChEBI" id="CHEBI:18420"/>
    </cofactor>
</comment>
<name>A0A8J5GL49_ZINOF</name>
<feature type="domain" description="Nudix hydrolase" evidence="7">
    <location>
        <begin position="59"/>
        <end position="193"/>
    </location>
</feature>